<reference evidence="3 4" key="1">
    <citation type="journal article" date="2017" name="Nature">
        <title>The Apostasia genome and the evolution of orchids.</title>
        <authorList>
            <person name="Zhang G.Q."/>
            <person name="Liu K.W."/>
            <person name="Li Z."/>
            <person name="Lohaus R."/>
            <person name="Hsiao Y.Y."/>
            <person name="Niu S.C."/>
            <person name="Wang J.Y."/>
            <person name="Lin Y.C."/>
            <person name="Xu Q."/>
            <person name="Chen L.J."/>
            <person name="Yoshida K."/>
            <person name="Fujiwara S."/>
            <person name="Wang Z.W."/>
            <person name="Zhang Y.Q."/>
            <person name="Mitsuda N."/>
            <person name="Wang M."/>
            <person name="Liu G.H."/>
            <person name="Pecoraro L."/>
            <person name="Huang H.X."/>
            <person name="Xiao X.J."/>
            <person name="Lin M."/>
            <person name="Wu X.Y."/>
            <person name="Wu W.L."/>
            <person name="Chen Y.Y."/>
            <person name="Chang S.B."/>
            <person name="Sakamoto S."/>
            <person name="Ohme-Takagi M."/>
            <person name="Yagi M."/>
            <person name="Zeng S.J."/>
            <person name="Shen C.Y."/>
            <person name="Yeh C.M."/>
            <person name="Luo Y.B."/>
            <person name="Tsai W.C."/>
            <person name="Van de Peer Y."/>
            <person name="Liu Z.J."/>
        </authorList>
    </citation>
    <scope>NUCLEOTIDE SEQUENCE [LARGE SCALE GENOMIC DNA]</scope>
    <source>
        <strain evidence="4">cv. Shenzhen</strain>
        <tissue evidence="3">Stem</tissue>
    </source>
</reference>
<dbReference type="Gene3D" id="3.30.70.100">
    <property type="match status" value="1"/>
</dbReference>
<evidence type="ECO:0000313" key="4">
    <source>
        <dbReference type="Proteomes" id="UP000236161"/>
    </source>
</evidence>
<dbReference type="InterPro" id="IPR036163">
    <property type="entry name" value="HMA_dom_sf"/>
</dbReference>
<evidence type="ECO:0000256" key="1">
    <source>
        <dbReference type="SAM" id="MobiDB-lite"/>
    </source>
</evidence>
<dbReference type="STRING" id="1088818.A0A2I0B657"/>
<dbReference type="PROSITE" id="PS50846">
    <property type="entry name" value="HMA_2"/>
    <property type="match status" value="1"/>
</dbReference>
<dbReference type="InterPro" id="IPR006121">
    <property type="entry name" value="HMA_dom"/>
</dbReference>
<feature type="region of interest" description="Disordered" evidence="1">
    <location>
        <begin position="56"/>
        <end position="100"/>
    </location>
</feature>
<proteinExistence type="predicted"/>
<keyword evidence="4" id="KW-1185">Reference proteome</keyword>
<feature type="domain" description="HMA" evidence="2">
    <location>
        <begin position="154"/>
        <end position="220"/>
    </location>
</feature>
<evidence type="ECO:0000259" key="2">
    <source>
        <dbReference type="PROSITE" id="PS50846"/>
    </source>
</evidence>
<dbReference type="AlphaFoldDB" id="A0A2I0B657"/>
<dbReference type="OrthoDB" id="689350at2759"/>
<evidence type="ECO:0000313" key="3">
    <source>
        <dbReference type="EMBL" id="PKA63265.1"/>
    </source>
</evidence>
<feature type="compositionally biased region" description="Polar residues" evidence="1">
    <location>
        <begin position="78"/>
        <end position="100"/>
    </location>
</feature>
<dbReference type="EMBL" id="KZ451909">
    <property type="protein sequence ID" value="PKA63265.1"/>
    <property type="molecule type" value="Genomic_DNA"/>
</dbReference>
<dbReference type="CDD" id="cd00371">
    <property type="entry name" value="HMA"/>
    <property type="match status" value="1"/>
</dbReference>
<dbReference type="Pfam" id="PF00403">
    <property type="entry name" value="HMA"/>
    <property type="match status" value="1"/>
</dbReference>
<protein>
    <submittedName>
        <fullName evidence="3">Heavy metal-associated isoprenylated plant protein 26</fullName>
    </submittedName>
</protein>
<name>A0A2I0B657_9ASPA</name>
<dbReference type="SUPFAM" id="SSF55008">
    <property type="entry name" value="HMA, heavy metal-associated domain"/>
    <property type="match status" value="1"/>
</dbReference>
<dbReference type="InterPro" id="IPR044526">
    <property type="entry name" value="NAKR1-3"/>
</dbReference>
<gene>
    <name evidence="3" type="primary">HIPP26</name>
    <name evidence="3" type="ORF">AXF42_Ash017733</name>
</gene>
<dbReference type="PANTHER" id="PTHR46119">
    <property type="entry name" value="OS08G0405700 PROTEIN"/>
    <property type="match status" value="1"/>
</dbReference>
<accession>A0A2I0B657</accession>
<dbReference type="PANTHER" id="PTHR46119:SF15">
    <property type="entry name" value="PROTEIN SODIUM POTASSIUM ROOT DEFECTIVE 2"/>
    <property type="match status" value="1"/>
</dbReference>
<dbReference type="GO" id="GO:0046872">
    <property type="term" value="F:metal ion binding"/>
    <property type="evidence" value="ECO:0007669"/>
    <property type="project" value="InterPro"/>
</dbReference>
<dbReference type="Proteomes" id="UP000236161">
    <property type="component" value="Unassembled WGS sequence"/>
</dbReference>
<sequence>MPFSTKSLKPMASLLFKDTKGSNLSCASPASAAVCTSIERRSMVRPSIGRAADIHRRDNTRRSRVSNPIYQIPLTPNPCDQSSRMSSENQSIDSSSPAGSSRCLLNSNPCSNVIPELDSSRDTVPAESDCSHNAIEKKGEIEDLDSSYAEGKEIQVVVLRVSLHCKGCEGKVRKHISKMKGVTSFNIDMAKKKVTVVGNVTRLGVLSSISKVRNAQFWPSPPRISASF</sequence>
<organism evidence="3 4">
    <name type="scientific">Apostasia shenzhenica</name>
    <dbReference type="NCBI Taxonomy" id="1088818"/>
    <lineage>
        <taxon>Eukaryota</taxon>
        <taxon>Viridiplantae</taxon>
        <taxon>Streptophyta</taxon>
        <taxon>Embryophyta</taxon>
        <taxon>Tracheophyta</taxon>
        <taxon>Spermatophyta</taxon>
        <taxon>Magnoliopsida</taxon>
        <taxon>Liliopsida</taxon>
        <taxon>Asparagales</taxon>
        <taxon>Orchidaceae</taxon>
        <taxon>Apostasioideae</taxon>
        <taxon>Apostasia</taxon>
    </lineage>
</organism>